<dbReference type="Proteomes" id="UP000235220">
    <property type="component" value="Chromosome 3"/>
</dbReference>
<dbReference type="RefSeq" id="XP_035544507.1">
    <property type="nucleotide sequence ID" value="XM_035688614.1"/>
</dbReference>
<sequence length="102" mass="12086">MINSIKAKFSNSFDFVDLQLIGDSCQKPLTYVVIDDLGVVKKDFCKDWKWECNSDTYEGRTIFLYFWKIRGQLMFLKVLMLNGRKIGYIGFEMPQTLQRRKI</sequence>
<protein>
    <submittedName>
        <fullName evidence="2 3">Uncharacterized protein LOC108979282 isoform X2</fullName>
    </submittedName>
</protein>
<reference evidence="2 3" key="1">
    <citation type="submission" date="2025-04" db="UniProtKB">
        <authorList>
            <consortium name="RefSeq"/>
        </authorList>
    </citation>
    <scope>IDENTIFICATION</scope>
    <source>
        <tissue evidence="2 3">Leaves</tissue>
    </source>
</reference>
<dbReference type="RefSeq" id="XP_035544509.1">
    <property type="nucleotide sequence ID" value="XM_035688616.1"/>
</dbReference>
<evidence type="ECO:0000313" key="4">
    <source>
        <dbReference type="RefSeq" id="XP_035544509.1"/>
    </source>
</evidence>
<accession>A0A6P9EKC5</accession>
<dbReference type="GeneID" id="108979282"/>
<gene>
    <name evidence="2 3 4" type="primary">LOC108979282</name>
</gene>
<proteinExistence type="predicted"/>
<name>A0A6P9EKC5_JUGRE</name>
<organism evidence="1 3">
    <name type="scientific">Juglans regia</name>
    <name type="common">English walnut</name>
    <dbReference type="NCBI Taxonomy" id="51240"/>
    <lineage>
        <taxon>Eukaryota</taxon>
        <taxon>Viridiplantae</taxon>
        <taxon>Streptophyta</taxon>
        <taxon>Embryophyta</taxon>
        <taxon>Tracheophyta</taxon>
        <taxon>Spermatophyta</taxon>
        <taxon>Magnoliopsida</taxon>
        <taxon>eudicotyledons</taxon>
        <taxon>Gunneridae</taxon>
        <taxon>Pentapetalae</taxon>
        <taxon>rosids</taxon>
        <taxon>fabids</taxon>
        <taxon>Fagales</taxon>
        <taxon>Juglandaceae</taxon>
        <taxon>Juglans</taxon>
    </lineage>
</organism>
<evidence type="ECO:0000313" key="3">
    <source>
        <dbReference type="RefSeq" id="XP_035544508.1"/>
    </source>
</evidence>
<evidence type="ECO:0000313" key="1">
    <source>
        <dbReference type="Proteomes" id="UP000235220"/>
    </source>
</evidence>
<dbReference type="RefSeq" id="XP_035544508.1">
    <property type="nucleotide sequence ID" value="XM_035688615.1"/>
</dbReference>
<evidence type="ECO:0000313" key="2">
    <source>
        <dbReference type="RefSeq" id="XP_035544507.1"/>
    </source>
</evidence>
<keyword evidence="1" id="KW-1185">Reference proteome</keyword>
<dbReference type="AlphaFoldDB" id="A0A6P9EKC5"/>